<keyword evidence="21" id="KW-1185">Reference proteome</keyword>
<evidence type="ECO:0000256" key="15">
    <source>
        <dbReference type="ARBA" id="ARBA00023198"/>
    </source>
</evidence>
<dbReference type="InterPro" id="IPR001611">
    <property type="entry name" value="Leu-rich_rpt"/>
</dbReference>
<name>A0A7L1IV18_SMUAF</name>
<evidence type="ECO:0000256" key="11">
    <source>
        <dbReference type="ARBA" id="ARBA00023136"/>
    </source>
</evidence>
<dbReference type="GO" id="GO:0002224">
    <property type="term" value="P:toll-like receptor signaling pathway"/>
    <property type="evidence" value="ECO:0007669"/>
    <property type="project" value="InterPro"/>
</dbReference>
<dbReference type="EMBL" id="VXBO01008641">
    <property type="protein sequence ID" value="NXN42432.1"/>
    <property type="molecule type" value="Genomic_DNA"/>
</dbReference>
<keyword evidence="9 18" id="KW-1133">Transmembrane helix</keyword>
<reference evidence="20 21" key="1">
    <citation type="submission" date="2019-09" db="EMBL/GenBank/DDBJ databases">
        <title>Bird 10,000 Genomes (B10K) Project - Family phase.</title>
        <authorList>
            <person name="Zhang G."/>
        </authorList>
    </citation>
    <scope>NUCLEOTIDE SEQUENCE [LARGE SCALE GENOMIC DNA]</scope>
    <source>
        <strain evidence="20">B10K-DU-002-36</strain>
        <tissue evidence="20">Muscle</tissue>
    </source>
</reference>
<protein>
    <submittedName>
        <fullName evidence="20">TLR22 protein</fullName>
    </submittedName>
</protein>
<dbReference type="SUPFAM" id="SSF52200">
    <property type="entry name" value="Toll/Interleukin receptor TIR domain"/>
    <property type="match status" value="1"/>
</dbReference>
<dbReference type="PROSITE" id="PS50104">
    <property type="entry name" value="TIR"/>
    <property type="match status" value="1"/>
</dbReference>
<evidence type="ECO:0000256" key="13">
    <source>
        <dbReference type="ARBA" id="ARBA00023170"/>
    </source>
</evidence>
<dbReference type="PRINTS" id="PR01537">
    <property type="entry name" value="INTRLKN1R1F"/>
</dbReference>
<keyword evidence="8" id="KW-0391">Immunity</keyword>
<dbReference type="InterPro" id="IPR018247">
    <property type="entry name" value="EF_Hand_1_Ca_BS"/>
</dbReference>
<evidence type="ECO:0000256" key="4">
    <source>
        <dbReference type="ARBA" id="ARBA00022614"/>
    </source>
</evidence>
<dbReference type="Gene3D" id="3.80.10.10">
    <property type="entry name" value="Ribonuclease Inhibitor"/>
    <property type="match status" value="1"/>
</dbReference>
<evidence type="ECO:0000256" key="12">
    <source>
        <dbReference type="ARBA" id="ARBA00023157"/>
    </source>
</evidence>
<dbReference type="InterPro" id="IPR000483">
    <property type="entry name" value="Cys-rich_flank_reg_C"/>
</dbReference>
<dbReference type="AlphaFoldDB" id="A0A7L1IV18"/>
<feature type="disulfide bond" evidence="17">
    <location>
        <begin position="401"/>
        <end position="423"/>
    </location>
</feature>
<dbReference type="InterPro" id="IPR017241">
    <property type="entry name" value="Toll-like_receptor"/>
</dbReference>
<dbReference type="PROSITE" id="PS51450">
    <property type="entry name" value="LRR"/>
    <property type="match status" value="3"/>
</dbReference>
<keyword evidence="6" id="KW-0732">Signal</keyword>
<dbReference type="Gene3D" id="3.40.50.10140">
    <property type="entry name" value="Toll/interleukin-1 receptor homology (TIR) domain"/>
    <property type="match status" value="1"/>
</dbReference>
<keyword evidence="13" id="KW-0675">Receptor</keyword>
<keyword evidence="15" id="KW-0395">Inflammatory response</keyword>
<dbReference type="SMART" id="SM00082">
    <property type="entry name" value="LRRCT"/>
    <property type="match status" value="1"/>
</dbReference>
<evidence type="ECO:0000313" key="20">
    <source>
        <dbReference type="EMBL" id="NXN42432.1"/>
    </source>
</evidence>
<dbReference type="GO" id="GO:0045087">
    <property type="term" value="P:innate immune response"/>
    <property type="evidence" value="ECO:0007669"/>
    <property type="project" value="UniProtKB-KW"/>
</dbReference>
<evidence type="ECO:0000256" key="6">
    <source>
        <dbReference type="ARBA" id="ARBA00022729"/>
    </source>
</evidence>
<dbReference type="GO" id="GO:0006954">
    <property type="term" value="P:inflammatory response"/>
    <property type="evidence" value="ECO:0007669"/>
    <property type="project" value="UniProtKB-KW"/>
</dbReference>
<keyword evidence="12 17" id="KW-1015">Disulfide bond</keyword>
<evidence type="ECO:0000256" key="9">
    <source>
        <dbReference type="ARBA" id="ARBA00022989"/>
    </source>
</evidence>
<dbReference type="PANTHER" id="PTHR24365:SF17">
    <property type="entry name" value="TOLL-LIKE RECEPTOR 2"/>
    <property type="match status" value="1"/>
</dbReference>
<dbReference type="InterPro" id="IPR035897">
    <property type="entry name" value="Toll_tir_struct_dom_sf"/>
</dbReference>
<dbReference type="SMART" id="SM00255">
    <property type="entry name" value="TIR"/>
    <property type="match status" value="1"/>
</dbReference>
<evidence type="ECO:0000256" key="8">
    <source>
        <dbReference type="ARBA" id="ARBA00022859"/>
    </source>
</evidence>
<dbReference type="FunFam" id="3.80.10.10:FF:000046">
    <property type="entry name" value="Toll-like receptor 2"/>
    <property type="match status" value="1"/>
</dbReference>
<evidence type="ECO:0000256" key="10">
    <source>
        <dbReference type="ARBA" id="ARBA00023027"/>
    </source>
</evidence>
<dbReference type="SMART" id="SM00369">
    <property type="entry name" value="LRR_TYP"/>
    <property type="match status" value="10"/>
</dbReference>
<dbReference type="GO" id="GO:0043235">
    <property type="term" value="C:receptor complex"/>
    <property type="evidence" value="ECO:0007669"/>
    <property type="project" value="TreeGrafter"/>
</dbReference>
<gene>
    <name evidence="20" type="primary">Tlr22</name>
    <name evidence="20" type="ORF">RHIAFR_R04800</name>
</gene>
<feature type="transmembrane region" description="Helical" evidence="18">
    <location>
        <begin position="558"/>
        <end position="579"/>
    </location>
</feature>
<evidence type="ECO:0000256" key="1">
    <source>
        <dbReference type="ARBA" id="ARBA00004479"/>
    </source>
</evidence>
<dbReference type="InterPro" id="IPR000157">
    <property type="entry name" value="TIR_dom"/>
</dbReference>
<comment type="similarity">
    <text evidence="2">Belongs to the Toll-like receptor family.</text>
</comment>
<accession>A0A7L1IV18</accession>
<evidence type="ECO:0000256" key="16">
    <source>
        <dbReference type="ARBA" id="ARBA00066192"/>
    </source>
</evidence>
<keyword evidence="3" id="KW-0399">Innate immunity</keyword>
<dbReference type="InterPro" id="IPR003591">
    <property type="entry name" value="Leu-rich_rpt_typical-subtyp"/>
</dbReference>
<evidence type="ECO:0000256" key="2">
    <source>
        <dbReference type="ARBA" id="ARBA00009634"/>
    </source>
</evidence>
<keyword evidence="10" id="KW-0520">NAD</keyword>
<evidence type="ECO:0000256" key="17">
    <source>
        <dbReference type="PIRSR" id="PIRSR037595-2"/>
    </source>
</evidence>
<dbReference type="GO" id="GO:0004888">
    <property type="term" value="F:transmembrane signaling receptor activity"/>
    <property type="evidence" value="ECO:0007669"/>
    <property type="project" value="InterPro"/>
</dbReference>
<feature type="non-terminal residue" evidence="20">
    <location>
        <position position="1"/>
    </location>
</feature>
<evidence type="ECO:0000256" key="7">
    <source>
        <dbReference type="ARBA" id="ARBA00022737"/>
    </source>
</evidence>
<evidence type="ECO:0000259" key="19">
    <source>
        <dbReference type="PROSITE" id="PS50104"/>
    </source>
</evidence>
<dbReference type="GO" id="GO:0005886">
    <property type="term" value="C:plasma membrane"/>
    <property type="evidence" value="ECO:0007669"/>
    <property type="project" value="TreeGrafter"/>
</dbReference>
<dbReference type="PROSITE" id="PS00018">
    <property type="entry name" value="EF_HAND_1"/>
    <property type="match status" value="1"/>
</dbReference>
<keyword evidence="7" id="KW-0677">Repeat</keyword>
<comment type="subunit">
    <text evidence="16">Binds MYD88 (via TIR domain).</text>
</comment>
<feature type="domain" description="TIR" evidence="19">
    <location>
        <begin position="608"/>
        <end position="751"/>
    </location>
</feature>
<feature type="non-terminal residue" evidence="20">
    <location>
        <position position="753"/>
    </location>
</feature>
<keyword evidence="14" id="KW-0325">Glycoprotein</keyword>
<keyword evidence="11 18" id="KW-0472">Membrane</keyword>
<keyword evidence="5 18" id="KW-0812">Transmembrane</keyword>
<evidence type="ECO:0000256" key="14">
    <source>
        <dbReference type="ARBA" id="ARBA00023180"/>
    </source>
</evidence>
<dbReference type="PIRSF" id="PIRSF037595">
    <property type="entry name" value="Toll-like_receptor"/>
    <property type="match status" value="1"/>
</dbReference>
<evidence type="ECO:0000313" key="21">
    <source>
        <dbReference type="Proteomes" id="UP000525158"/>
    </source>
</evidence>
<dbReference type="Proteomes" id="UP000525158">
    <property type="component" value="Unassembled WGS sequence"/>
</dbReference>
<proteinExistence type="inferred from homology"/>
<dbReference type="Pfam" id="PF01582">
    <property type="entry name" value="TIR"/>
    <property type="match status" value="1"/>
</dbReference>
<feature type="disulfide bond" evidence="17">
    <location>
        <begin position="2"/>
        <end position="8"/>
    </location>
</feature>
<evidence type="ECO:0000256" key="18">
    <source>
        <dbReference type="SAM" id="Phobius"/>
    </source>
</evidence>
<comment type="subcellular location">
    <subcellularLocation>
        <location evidence="1">Membrane</location>
        <topology evidence="1">Single-pass type I membrane protein</topology>
    </subcellularLocation>
</comment>
<dbReference type="InterPro" id="IPR032675">
    <property type="entry name" value="LRR_dom_sf"/>
</dbReference>
<evidence type="ECO:0000256" key="3">
    <source>
        <dbReference type="ARBA" id="ARBA00022588"/>
    </source>
</evidence>
<dbReference type="GO" id="GO:0042497">
    <property type="term" value="F:triacyl lipopeptide binding"/>
    <property type="evidence" value="ECO:0007669"/>
    <property type="project" value="TreeGrafter"/>
</dbReference>
<dbReference type="PANTHER" id="PTHR24365">
    <property type="entry name" value="TOLL-LIKE RECEPTOR"/>
    <property type="match status" value="1"/>
</dbReference>
<keyword evidence="4" id="KW-0433">Leucine-rich repeat</keyword>
<dbReference type="SUPFAM" id="SSF52058">
    <property type="entry name" value="L domain-like"/>
    <property type="match status" value="2"/>
</dbReference>
<organism evidence="20 21">
    <name type="scientific">Smutsornis africanus</name>
    <name type="common">Double-banded courser</name>
    <name type="synonym">Rhinoptilus africanus</name>
    <dbReference type="NCBI Taxonomy" id="240209"/>
    <lineage>
        <taxon>Eukaryota</taxon>
        <taxon>Metazoa</taxon>
        <taxon>Chordata</taxon>
        <taxon>Craniata</taxon>
        <taxon>Vertebrata</taxon>
        <taxon>Euteleostomi</taxon>
        <taxon>Archelosauria</taxon>
        <taxon>Archosauria</taxon>
        <taxon>Dinosauria</taxon>
        <taxon>Saurischia</taxon>
        <taxon>Theropoda</taxon>
        <taxon>Coelurosauria</taxon>
        <taxon>Aves</taxon>
        <taxon>Neognathae</taxon>
        <taxon>Neoaves</taxon>
        <taxon>Charadriiformes</taxon>
        <taxon>Glareolidae</taxon>
        <taxon>Rhinoptilus</taxon>
    </lineage>
</organism>
<feature type="disulfide bond" evidence="17">
    <location>
        <begin position="322"/>
        <end position="351"/>
    </location>
</feature>
<evidence type="ECO:0000256" key="5">
    <source>
        <dbReference type="ARBA" id="ARBA00022692"/>
    </source>
</evidence>
<sequence length="753" mass="86271">SCDATQLCNCSSMGLDFIPSGLTSKITTLNLAHNRIKHIRSQDLQQTVNLRVLLLQSNEISSIDEDSFRSLGKLELLDISNNNLAHLSPAWFGHLFSLQHLHLHGNSYRDLGESSPFSSLRNLSSLHLGNRWFSTIRQGNFEGIELLDKFWIEGGNLSQYEPGSLKLIKKINHMIINIRNIKVFSAIFKDLLHSVIWLEVRKIAFNIPAEVQLLRVMSSSFAKKISFKKALLSDATVPEIISILEDMPKLVEVEIIDCRLLGTGRWEIQIQANQSQTIRVLTIEKLSIEEFYLFTDLKDVEGLLSLLTKVTVVNTKVFLVPCSLSKNLLALEYLDLSANLLGDLSLEHSACRDGWPSLQTLNLSQNSLSDLEMTVKSLSHLRKLILLDISQNNFGEIPDVCEWPKKLKYLNLSSTQIPKLTTCIPRTLEVLDVSANNLKEFGLQLPFLKELYLTKNQLKTLPGAAPIPNLVALSIRRNKLNSFSREEFESFKRMELLDASDNNFICSCEFLSFIHHQAGIAQVLVGWPDKYVCDSPLAVRGEQVGAVHLSLMECHRSLIVSLICVLVFLVILVLVALGYKYHAVWYLRMTWAWLQAKRKPKRAPPKDICYDAFVSYSENDSEWVENIMVRELEQACPPFRLCLHKRDFVPGKWIVDNIIDSIEKSHKTLFVLSEHFVQSEWCKYELDFSHFRLFDENNDAAILVLLEPIQSKAIPRRFCKLRKIMNTKTYLEWPLEEEQQERFWFNLKIALKS</sequence>
<dbReference type="Pfam" id="PF13855">
    <property type="entry name" value="LRR_8"/>
    <property type="match status" value="3"/>
</dbReference>
<dbReference type="FunFam" id="3.40.50.10140:FF:000001">
    <property type="entry name" value="Toll-like receptor 2"/>
    <property type="match status" value="1"/>
</dbReference>
<comment type="caution">
    <text evidence="20">The sequence shown here is derived from an EMBL/GenBank/DDBJ whole genome shotgun (WGS) entry which is preliminary data.</text>
</comment>